<dbReference type="EnsemblMetazoa" id="CJA41389.1">
    <property type="protein sequence ID" value="CJA41389.1"/>
    <property type="gene ID" value="WBGene00217237"/>
</dbReference>
<dbReference type="AlphaFoldDB" id="A0A8R1EVI9"/>
<proteinExistence type="predicted"/>
<accession>A0A8R1EVI9</accession>
<organism evidence="1 2">
    <name type="scientific">Caenorhabditis japonica</name>
    <dbReference type="NCBI Taxonomy" id="281687"/>
    <lineage>
        <taxon>Eukaryota</taxon>
        <taxon>Metazoa</taxon>
        <taxon>Ecdysozoa</taxon>
        <taxon>Nematoda</taxon>
        <taxon>Chromadorea</taxon>
        <taxon>Rhabditida</taxon>
        <taxon>Rhabditina</taxon>
        <taxon>Rhabditomorpha</taxon>
        <taxon>Rhabditoidea</taxon>
        <taxon>Rhabditidae</taxon>
        <taxon>Peloderinae</taxon>
        <taxon>Caenorhabditis</taxon>
    </lineage>
</organism>
<reference evidence="1" key="2">
    <citation type="submission" date="2022-06" db="UniProtKB">
        <authorList>
            <consortium name="EnsemblMetazoa"/>
        </authorList>
    </citation>
    <scope>IDENTIFICATION</scope>
    <source>
        <strain evidence="1">DF5081</strain>
    </source>
</reference>
<reference evidence="2" key="1">
    <citation type="submission" date="2010-08" db="EMBL/GenBank/DDBJ databases">
        <authorList>
            <consortium name="Caenorhabditis japonica Sequencing Consortium"/>
            <person name="Wilson R.K."/>
        </authorList>
    </citation>
    <scope>NUCLEOTIDE SEQUENCE [LARGE SCALE GENOMIC DNA]</scope>
    <source>
        <strain evidence="2">DF5081</strain>
    </source>
</reference>
<evidence type="ECO:0000313" key="2">
    <source>
        <dbReference type="Proteomes" id="UP000005237"/>
    </source>
</evidence>
<sequence>MNMNMNMNQVPGSMHQNGFNMPNMNMMPTNLQSNMNPRRQPNIMQDPTLQQNVHQQKMHPPVPAMRPGCVPPYGMHQTLLHASKMQSPMGHSPNIPQSAVAAPPQMMSMPSSIAPNVPMHHPIHTSMTYGNQAPTVPGNVNFNQHMPYTPMDYHLGPSTSTHHTQGFDDFDDQQMMDFAQWANRDMNLYTFSNAYPQHVPPPVPTSESTSESIIALSRFRRFCKKVFGNRFYEGEFEDEPEPPLTAGIQYIEVSF</sequence>
<evidence type="ECO:0000313" key="1">
    <source>
        <dbReference type="EnsemblMetazoa" id="CJA41389.1"/>
    </source>
</evidence>
<dbReference type="Proteomes" id="UP000005237">
    <property type="component" value="Unassembled WGS sequence"/>
</dbReference>
<name>A0A8R1EVI9_CAEJA</name>
<keyword evidence="2" id="KW-1185">Reference proteome</keyword>
<protein>
    <submittedName>
        <fullName evidence="1">Uncharacterized protein</fullName>
    </submittedName>
</protein>